<dbReference type="Proteomes" id="UP000289996">
    <property type="component" value="Unassembled WGS sequence"/>
</dbReference>
<dbReference type="OrthoDB" id="2329404at2"/>
<proteinExistence type="predicted"/>
<dbReference type="RefSeq" id="WP_130851323.1">
    <property type="nucleotide sequence ID" value="NZ_UYIG01000002.1"/>
</dbReference>
<evidence type="ECO:0000313" key="2">
    <source>
        <dbReference type="Proteomes" id="UP000289996"/>
    </source>
</evidence>
<gene>
    <name evidence="1" type="ORF">MUDAN_MDHGFNIF_02078</name>
</gene>
<protein>
    <submittedName>
        <fullName evidence="1">Uncharacterized protein</fullName>
    </submittedName>
</protein>
<dbReference type="AlphaFoldDB" id="A0A660DZT8"/>
<organism evidence="1 2">
    <name type="scientific">Lactiplantibacillus mudanjiangensis</name>
    <dbReference type="NCBI Taxonomy" id="1296538"/>
    <lineage>
        <taxon>Bacteria</taxon>
        <taxon>Bacillati</taxon>
        <taxon>Bacillota</taxon>
        <taxon>Bacilli</taxon>
        <taxon>Lactobacillales</taxon>
        <taxon>Lactobacillaceae</taxon>
        <taxon>Lactiplantibacillus</taxon>
    </lineage>
</organism>
<reference evidence="1 2" key="1">
    <citation type="submission" date="2018-11" db="EMBL/GenBank/DDBJ databases">
        <authorList>
            <person name="Wuyts S."/>
        </authorList>
    </citation>
    <scope>NUCLEOTIDE SEQUENCE [LARGE SCALE GENOMIC DNA]</scope>
    <source>
        <strain evidence="1">Lactobacillus mudanjiangensis AMBF249</strain>
    </source>
</reference>
<sequence length="374" mass="43089">MTICHKQLATSQQQLSKLHQQLVDVTSENAKLTVQWQQARDFSHSVSNWFALGILIYNRADNLYTAAYQQRAFNQTQQLLTPKDRQHLARYEDFKKQFSSQDQLITRLKAINHEATAENRRLKRRLIKAASSSGSTVPLVDQVMAKITPAKINSVAWLPAAHRRYHHVLLEDVLINTGNRIFGCFIPHHGGYYFQVVNGRAYQKYRRLGAAKRTLTKNAVYAGIIDGDRVLVTTIFHDITPLQLRSHHELQLHRRRARSNYQALLPADAEIKLTGKKILIVTRQRTQRLNQMLRAFGVEPLIVNNHEKSINWIATTAVSNQIDFTLLLSEGLSHSMLSTLGKETIKTRRDIELVYNESPEELLRRCYRFFSQPT</sequence>
<name>A0A660DZT8_9LACO</name>
<dbReference type="EMBL" id="UYIG01000002">
    <property type="protein sequence ID" value="VDG27093.1"/>
    <property type="molecule type" value="Genomic_DNA"/>
</dbReference>
<accession>A0A660DZT8</accession>
<evidence type="ECO:0000313" key="1">
    <source>
        <dbReference type="EMBL" id="VDG27093.1"/>
    </source>
</evidence>
<keyword evidence="2" id="KW-1185">Reference proteome</keyword>